<evidence type="ECO:0000313" key="3">
    <source>
        <dbReference type="Proteomes" id="UP001159363"/>
    </source>
</evidence>
<organism evidence="2 3">
    <name type="scientific">Dryococelus australis</name>
    <dbReference type="NCBI Taxonomy" id="614101"/>
    <lineage>
        <taxon>Eukaryota</taxon>
        <taxon>Metazoa</taxon>
        <taxon>Ecdysozoa</taxon>
        <taxon>Arthropoda</taxon>
        <taxon>Hexapoda</taxon>
        <taxon>Insecta</taxon>
        <taxon>Pterygota</taxon>
        <taxon>Neoptera</taxon>
        <taxon>Polyneoptera</taxon>
        <taxon>Phasmatodea</taxon>
        <taxon>Verophasmatodea</taxon>
        <taxon>Anareolatae</taxon>
        <taxon>Phasmatidae</taxon>
        <taxon>Eurycanthinae</taxon>
        <taxon>Dryococelus</taxon>
    </lineage>
</organism>
<evidence type="ECO:0000256" key="1">
    <source>
        <dbReference type="SAM" id="MobiDB-lite"/>
    </source>
</evidence>
<accession>A0ABQ9HV23</accession>
<gene>
    <name evidence="2" type="ORF">PR048_007728</name>
</gene>
<keyword evidence="3" id="KW-1185">Reference proteome</keyword>
<feature type="region of interest" description="Disordered" evidence="1">
    <location>
        <begin position="233"/>
        <end position="263"/>
    </location>
</feature>
<protein>
    <recommendedName>
        <fullName evidence="4">GIY-YIG domain-containing protein</fullName>
    </recommendedName>
</protein>
<evidence type="ECO:0000313" key="2">
    <source>
        <dbReference type="EMBL" id="KAJ8888241.1"/>
    </source>
</evidence>
<proteinExistence type="predicted"/>
<comment type="caution">
    <text evidence="2">The sequence shown here is derived from an EMBL/GenBank/DDBJ whole genome shotgun (WGS) entry which is preliminary data.</text>
</comment>
<sequence>MERHWNERAGEEGDPRVKPPTSVVVRHDSYSRKSGGELANRSGFIECIFHETSEAAVVQRLEQPSPIKASHQGEPGSIPRGVDPGFSHVGIVLGDTASRWVFSGISRFFRPCILALLHTHFASPSSTLRPRSTPTQLGEERAKEYSEQLCTSGNSHISHFTKRLTKTPSAGSLVLPLSTTSVKLRRQSEASLIISKLDHSDLRAAIPSGTISSLWSTESLAAPGYICSARGTSQDSFTGTDESRVRTRRRARSDGSPVSGGHSSCRWWNPHTGTVYVGVAHPRTSSRWMSYKFVTPLPIYLGCFESQRAAHMCDTGRPRPERTVRLEEVIRQHIDDMSSTSTRSIARQMGVSYSTVWDVLWVNLSHAYRWQKAIVRSRMPYYYLQVCNFLNPAVVECIHAPAGLTQRSATRCLDFRSSAIRVLIPNTFFFVYGTTVAERLARSPPTKANRVFASRNRAGRCRWSAGFLGDLPFTPPIHSGAAPYSFLLPSSALKTSLGSVMKGRRKREIPEKTRRPTALSGTITIRENPVTRPGIEPGLPWSEGLYEAKEYS</sequence>
<dbReference type="EMBL" id="JARBHB010000003">
    <property type="protein sequence ID" value="KAJ8888241.1"/>
    <property type="molecule type" value="Genomic_DNA"/>
</dbReference>
<dbReference type="Proteomes" id="UP001159363">
    <property type="component" value="Chromosome 3"/>
</dbReference>
<feature type="region of interest" description="Disordered" evidence="1">
    <location>
        <begin position="1"/>
        <end position="22"/>
    </location>
</feature>
<feature type="compositionally biased region" description="Basic and acidic residues" evidence="1">
    <location>
        <begin position="1"/>
        <end position="17"/>
    </location>
</feature>
<evidence type="ECO:0008006" key="4">
    <source>
        <dbReference type="Google" id="ProtNLM"/>
    </source>
</evidence>
<reference evidence="2 3" key="1">
    <citation type="submission" date="2023-02" db="EMBL/GenBank/DDBJ databases">
        <title>LHISI_Scaffold_Assembly.</title>
        <authorList>
            <person name="Stuart O.P."/>
            <person name="Cleave R."/>
            <person name="Magrath M.J.L."/>
            <person name="Mikheyev A.S."/>
        </authorList>
    </citation>
    <scope>NUCLEOTIDE SEQUENCE [LARGE SCALE GENOMIC DNA]</scope>
    <source>
        <strain evidence="2">Daus_M_001</strain>
        <tissue evidence="2">Leg muscle</tissue>
    </source>
</reference>
<name>A0ABQ9HV23_9NEOP</name>